<evidence type="ECO:0000256" key="5">
    <source>
        <dbReference type="ARBA" id="ARBA00046455"/>
    </source>
</evidence>
<evidence type="ECO:0000313" key="7">
    <source>
        <dbReference type="EMBL" id="KAL3265235.1"/>
    </source>
</evidence>
<dbReference type="Pfam" id="PF01370">
    <property type="entry name" value="Epimerase"/>
    <property type="match status" value="1"/>
</dbReference>
<dbReference type="InterPro" id="IPR051207">
    <property type="entry name" value="ComplexI_NDUFA9_subunit"/>
</dbReference>
<dbReference type="PANTHER" id="PTHR12126">
    <property type="entry name" value="NADH-UBIQUINONE OXIDOREDUCTASE 39 KDA SUBUNIT-RELATED"/>
    <property type="match status" value="1"/>
</dbReference>
<protein>
    <recommendedName>
        <fullName evidence="2">NADH dehydrogenase [ubiquinone] 1 alpha subcomplex subunit 9, mitochondrial</fullName>
    </recommendedName>
    <alternativeName>
        <fullName evidence="4">Complex I-39kD</fullName>
    </alternativeName>
    <alternativeName>
        <fullName evidence="3">NADH-ubiquinone oxidoreductase 39 kDa subunit</fullName>
    </alternativeName>
</protein>
<reference evidence="7 8" key="1">
    <citation type="journal article" date="2021" name="BMC Biol.">
        <title>Horizontally acquired antibacterial genes associated with adaptive radiation of ladybird beetles.</title>
        <authorList>
            <person name="Li H.S."/>
            <person name="Tang X.F."/>
            <person name="Huang Y.H."/>
            <person name="Xu Z.Y."/>
            <person name="Chen M.L."/>
            <person name="Du X.Y."/>
            <person name="Qiu B.Y."/>
            <person name="Chen P.T."/>
            <person name="Zhang W."/>
            <person name="Slipinski A."/>
            <person name="Escalona H.E."/>
            <person name="Waterhouse R.M."/>
            <person name="Zwick A."/>
            <person name="Pang H."/>
        </authorList>
    </citation>
    <scope>NUCLEOTIDE SEQUENCE [LARGE SCALE GENOMIC DNA]</scope>
    <source>
        <strain evidence="7">SYSU2018</strain>
    </source>
</reference>
<gene>
    <name evidence="7" type="ORF">HHI36_009449</name>
</gene>
<dbReference type="EMBL" id="JABFTP020000001">
    <property type="protein sequence ID" value="KAL3265235.1"/>
    <property type="molecule type" value="Genomic_DNA"/>
</dbReference>
<dbReference type="CDD" id="cd05271">
    <property type="entry name" value="NDUFA9_like_SDR_a"/>
    <property type="match status" value="1"/>
</dbReference>
<dbReference type="Gene3D" id="3.40.50.720">
    <property type="entry name" value="NAD(P)-binding Rossmann-like Domain"/>
    <property type="match status" value="1"/>
</dbReference>
<evidence type="ECO:0000256" key="4">
    <source>
        <dbReference type="ARBA" id="ARBA00043145"/>
    </source>
</evidence>
<comment type="subunit">
    <text evidence="5">Complex I is composed of 45 different subunits. This a component of the hydrophobic protein fraction. Interacts with BLOC1S1. Interacts with SLC2A4. Interacts with CLOCK. Interacts with RAB5IF.</text>
</comment>
<name>A0ABD2MFN4_9CUCU</name>
<proteinExistence type="inferred from homology"/>
<dbReference type="SUPFAM" id="SSF51735">
    <property type="entry name" value="NAD(P)-binding Rossmann-fold domains"/>
    <property type="match status" value="1"/>
</dbReference>
<evidence type="ECO:0000256" key="2">
    <source>
        <dbReference type="ARBA" id="ARBA00040720"/>
    </source>
</evidence>
<dbReference type="PANTHER" id="PTHR12126:SF11">
    <property type="entry name" value="NADH DEHYDROGENASE [UBIQUINONE] 1 ALPHA SUBCOMPLEX SUBUNIT 9, MITOCHONDRIAL"/>
    <property type="match status" value="1"/>
</dbReference>
<organism evidence="7 8">
    <name type="scientific">Cryptolaemus montrouzieri</name>
    <dbReference type="NCBI Taxonomy" id="559131"/>
    <lineage>
        <taxon>Eukaryota</taxon>
        <taxon>Metazoa</taxon>
        <taxon>Ecdysozoa</taxon>
        <taxon>Arthropoda</taxon>
        <taxon>Hexapoda</taxon>
        <taxon>Insecta</taxon>
        <taxon>Pterygota</taxon>
        <taxon>Neoptera</taxon>
        <taxon>Endopterygota</taxon>
        <taxon>Coleoptera</taxon>
        <taxon>Polyphaga</taxon>
        <taxon>Cucujiformia</taxon>
        <taxon>Coccinelloidea</taxon>
        <taxon>Coccinellidae</taxon>
        <taxon>Scymninae</taxon>
        <taxon>Scymnini</taxon>
        <taxon>Cryptolaemus</taxon>
    </lineage>
</organism>
<comment type="similarity">
    <text evidence="1">Belongs to the complex I NDUFA9 subunit family.</text>
</comment>
<dbReference type="Proteomes" id="UP001516400">
    <property type="component" value="Unassembled WGS sequence"/>
</dbReference>
<comment type="caution">
    <text evidence="7">The sequence shown here is derived from an EMBL/GenBank/DDBJ whole genome shotgun (WGS) entry which is preliminary data.</text>
</comment>
<evidence type="ECO:0000313" key="8">
    <source>
        <dbReference type="Proteomes" id="UP001516400"/>
    </source>
</evidence>
<evidence type="ECO:0000256" key="3">
    <source>
        <dbReference type="ARBA" id="ARBA00042000"/>
    </source>
</evidence>
<feature type="domain" description="NAD-dependent epimerase/dehydratase" evidence="6">
    <location>
        <begin position="57"/>
        <end position="272"/>
    </location>
</feature>
<dbReference type="AlphaFoldDB" id="A0ABD2MFN4"/>
<keyword evidence="8" id="KW-1185">Reference proteome</keyword>
<evidence type="ECO:0000256" key="1">
    <source>
        <dbReference type="ARBA" id="ARBA00038501"/>
    </source>
</evidence>
<dbReference type="InterPro" id="IPR036291">
    <property type="entry name" value="NAD(P)-bd_dom_sf"/>
</dbReference>
<accession>A0ABD2MFN4</accession>
<evidence type="ECO:0000259" key="6">
    <source>
        <dbReference type="Pfam" id="PF01370"/>
    </source>
</evidence>
<sequence>MSAVIYTRAQTLRPQTGVFGVAILRTCNYSTDNKAYNLSALKRGTGGRSSFNGIVATIFGATGFTGRYVVNRLGKIGTQMIIPYRGDTLNILRLRVSGDLGQVYFHPYNLKDENSIRNAVKYSNVVINLVGRDWETKNYKFSDVHIDGARHLARISRECGVDRFIHVSSLNSSEHPEGHVLPKGSGFLKSKYFGEKAVLEEFPEATIFRPSDLYGQEDRFLRYYISEWRRVTQFMPLWKKGESTIKQPCYVADFAAGIVAAIKDPDTKGKIYQAIGPKRYYLSELIDWFFRVTQRRGNFVRYPMEYDPTFNLKVYLINLVSPNEPIASLHWERIERECVTDKVKKDLPTLEDLGITLTQMEDQIPYELRPWTYAMYHGVDADEPVPTPAPPKVVL</sequence>
<dbReference type="InterPro" id="IPR001509">
    <property type="entry name" value="Epimerase_deHydtase"/>
</dbReference>